<dbReference type="GO" id="GO:0033017">
    <property type="term" value="C:sarcoplasmic reticulum membrane"/>
    <property type="evidence" value="ECO:0007669"/>
    <property type="project" value="TreeGrafter"/>
</dbReference>
<dbReference type="GO" id="GO:0034704">
    <property type="term" value="C:calcium channel complex"/>
    <property type="evidence" value="ECO:0007669"/>
    <property type="project" value="TreeGrafter"/>
</dbReference>
<keyword evidence="4 7" id="KW-1133">Transmembrane helix</keyword>
<dbReference type="GO" id="GO:0042383">
    <property type="term" value="C:sarcolemma"/>
    <property type="evidence" value="ECO:0007669"/>
    <property type="project" value="TreeGrafter"/>
</dbReference>
<dbReference type="InterPro" id="IPR005821">
    <property type="entry name" value="Ion_trans_dom"/>
</dbReference>
<keyword evidence="2 7" id="KW-0812">Transmembrane</keyword>
<feature type="transmembrane region" description="Helical" evidence="7">
    <location>
        <begin position="655"/>
        <end position="675"/>
    </location>
</feature>
<dbReference type="GO" id="GO:0006941">
    <property type="term" value="P:striated muscle contraction"/>
    <property type="evidence" value="ECO:0007669"/>
    <property type="project" value="TreeGrafter"/>
</dbReference>
<keyword evidence="3" id="KW-0106">Calcium</keyword>
<evidence type="ECO:0000256" key="5">
    <source>
        <dbReference type="ARBA" id="ARBA00023136"/>
    </source>
</evidence>
<dbReference type="InterPro" id="IPR018247">
    <property type="entry name" value="EF_Hand_1_Ca_BS"/>
</dbReference>
<feature type="region of interest" description="Disordered" evidence="6">
    <location>
        <begin position="64"/>
        <end position="89"/>
    </location>
</feature>
<dbReference type="PANTHER" id="PTHR46399:SF8">
    <property type="entry name" value="B30.2_SPRY DOMAIN-CONTAINING PROTEIN"/>
    <property type="match status" value="1"/>
</dbReference>
<dbReference type="Gene3D" id="1.10.238.10">
    <property type="entry name" value="EF-hand"/>
    <property type="match status" value="1"/>
</dbReference>
<feature type="compositionally biased region" description="Acidic residues" evidence="6">
    <location>
        <begin position="67"/>
        <end position="80"/>
    </location>
</feature>
<dbReference type="Pfam" id="PF06459">
    <property type="entry name" value="RR_TM4-6"/>
    <property type="match status" value="1"/>
</dbReference>
<proteinExistence type="predicted"/>
<dbReference type="InterPro" id="IPR011992">
    <property type="entry name" value="EF-hand-dom_pair"/>
</dbReference>
<feature type="transmembrane region" description="Helical" evidence="7">
    <location>
        <begin position="921"/>
        <end position="943"/>
    </location>
</feature>
<evidence type="ECO:0000256" key="4">
    <source>
        <dbReference type="ARBA" id="ARBA00022989"/>
    </source>
</evidence>
<feature type="compositionally biased region" description="Acidic residues" evidence="6">
    <location>
        <begin position="744"/>
        <end position="754"/>
    </location>
</feature>
<dbReference type="GO" id="GO:0005219">
    <property type="term" value="F:ryanodine-sensitive calcium-release channel activity"/>
    <property type="evidence" value="ECO:0007669"/>
    <property type="project" value="InterPro"/>
</dbReference>
<dbReference type="InterPro" id="IPR013662">
    <property type="entry name" value="RIH_assoc-dom"/>
</dbReference>
<feature type="transmembrane region" description="Helical" evidence="7">
    <location>
        <begin position="830"/>
        <end position="850"/>
    </location>
</feature>
<evidence type="ECO:0000256" key="3">
    <source>
        <dbReference type="ARBA" id="ARBA00022837"/>
    </source>
</evidence>
<dbReference type="PROSITE" id="PS50222">
    <property type="entry name" value="EF_HAND_2"/>
    <property type="match status" value="1"/>
</dbReference>
<sequence length="1314" mass="148020">MIEDLTQSFEDAELKKNDKEEDEAKPDPLTQLVTTFCRGAMTERSGALQEDLLYMSYAEIASKSCGEEEEEGGDEGEEEGGGSSIHEQEMEKQKLLFHQARLANRGVAEMVLLHISACKGVPSDMVMKTLQLGISILRGGNIEIQMGMLNHLKEKKDVDFFTSIAGLMNSCSVLDLDAFERNTKAEGLGVGSEGAAGEKNMHDAEFTCALFRFIQLTCEGHNLEWQNYLRTQAGNTTTVNVVICTVDYLLRLQESIMDFYWHYSSKELIDPAGKANFFKAIGVASQVFNTLSEVIQGPCTQNQQALAHSRLWDAVGGFFFLFSHMQEKLSKHSSQVDLLKELLNLQKDMITMMLSMLEGNVVNGTIGKQMVDTLVESASNVELILKYFDMFLKLKVLTETPSFKEIDTNSDGWVTPKDFKEKMEQQKSYTPEEIEFMLMCCETNHDGKIDYMTFTDRFYEPAKENGFNLAVMLTNLSEHMPNEPRLARFLETAGSVLSYFEPFLGRIEILGGSKRIERVYFEIQESNIEQWEKPQIKESKRAFFYSIVTEGGDKEKLEAFVNFCEDAIFEMTHASALMDVEDSGSSGKARDPAFSYIPDDEEDKHAKDPLKKGMAAIKGGLQFFLQFLKPGNIKSKIAEFQQKTPLEQVTAFFKMFFYLFYYSGFGVASIIKYFLGLLMNLMRGPKEEVIEQVVEEEKTTMKPLGAPPLPEDTGPPALPSPPGGKGEENVKESTPSSPHSSGEDSGETTAEEGGEIVKEEQITLQDLLGGELAKKEAAATAEAQSQQQAVMAAVESEAKQTATAPDSAVSQIDFNTYGHRAVSFLARNFYNLKYVALVLAFCINFILLLYKVTTLGEDEEGDGSEEVEDVLENISGEVSGEVASAAAAASGSGEADGGSGEEDDPIELVHVSEDYFYMAHVLRLMALLHSIVSLAMLIAYYHLKVPLAIFKREKEIARRLEFDGLYIAEQPEDDDIKSHWDKLVISAKSFPVNYWDKFVKKKVRQKYSETYDFDSISNLLGMEKTSFSAQDESGGSGIIHFIMNIDWRYQIWKAGVTITDNAFLYSLWYFTFSVFGNFNNFFFAAHLLDVAVGFKTLRTILQSVTHNGKQLILTVMLLTIVVYIYTVIAFNFFRKFYVQEEDDEVDRKCHNMLTCFVFHLYKGVRAGGGIGDEIEPPDGDEYEVYRILFDITFFFFVIVILLAIIQGLIIDAFGELRDQLESVKEDMESNCFICGIGKDYFDKVPHGFDTHVAQEHNLANYMFFLMHLINKPDTEYTGQETYVWNMYQQRCWDFFPVGDCFRKQYEDELGGGGG</sequence>
<feature type="transmembrane region" description="Helical" evidence="7">
    <location>
        <begin position="1111"/>
        <end position="1133"/>
    </location>
</feature>
<dbReference type="Pfam" id="PF08454">
    <property type="entry name" value="RIH_assoc"/>
    <property type="match status" value="1"/>
</dbReference>
<evidence type="ECO:0000259" key="8">
    <source>
        <dbReference type="PROSITE" id="PS50222"/>
    </source>
</evidence>
<dbReference type="FunFam" id="1.10.238.10:FF:000132">
    <property type="entry name" value="Ryanodine receptor 44F"/>
    <property type="match status" value="1"/>
</dbReference>
<name>A0AAW2HWF9_9NEOP</name>
<dbReference type="GO" id="GO:0005790">
    <property type="term" value="C:smooth endoplasmic reticulum"/>
    <property type="evidence" value="ECO:0007669"/>
    <property type="project" value="TreeGrafter"/>
</dbReference>
<dbReference type="Pfam" id="PF00520">
    <property type="entry name" value="Ion_trans"/>
    <property type="match status" value="1"/>
</dbReference>
<dbReference type="InterPro" id="IPR015925">
    <property type="entry name" value="Ryanodine_IP3_receptor"/>
</dbReference>
<evidence type="ECO:0000256" key="1">
    <source>
        <dbReference type="ARBA" id="ARBA00004141"/>
    </source>
</evidence>
<dbReference type="GO" id="GO:0014808">
    <property type="term" value="P:release of sequestered calcium ion into cytosol by sarcoplasmic reticulum"/>
    <property type="evidence" value="ECO:0007669"/>
    <property type="project" value="TreeGrafter"/>
</dbReference>
<protein>
    <recommendedName>
        <fullName evidence="8">EF-hand domain-containing protein</fullName>
    </recommendedName>
</protein>
<evidence type="ECO:0000256" key="6">
    <source>
        <dbReference type="SAM" id="MobiDB-lite"/>
    </source>
</evidence>
<dbReference type="InterPro" id="IPR009460">
    <property type="entry name" value="Ryanrecept_TM4-6"/>
</dbReference>
<feature type="transmembrane region" description="Helical" evidence="7">
    <location>
        <begin position="1187"/>
        <end position="1210"/>
    </location>
</feature>
<feature type="domain" description="EF-hand" evidence="8">
    <location>
        <begin position="403"/>
        <end position="429"/>
    </location>
</feature>
<gene>
    <name evidence="9" type="ORF">PYX00_006731</name>
</gene>
<accession>A0AAW2HWF9</accession>
<dbReference type="FunFam" id="1.10.287.70:FF:000017">
    <property type="entry name" value="ryanodine receptor isoform X2"/>
    <property type="match status" value="1"/>
</dbReference>
<dbReference type="PROSITE" id="PS00018">
    <property type="entry name" value="EF_HAND_1"/>
    <property type="match status" value="1"/>
</dbReference>
<comment type="caution">
    <text evidence="9">The sequence shown here is derived from an EMBL/GenBank/DDBJ whole genome shotgun (WGS) entry which is preliminary data.</text>
</comment>
<evidence type="ECO:0000256" key="7">
    <source>
        <dbReference type="SAM" id="Phobius"/>
    </source>
</evidence>
<reference evidence="9" key="1">
    <citation type="journal article" date="2024" name="Gigascience">
        <title>Chromosome-level genome of the poultry shaft louse Menopon gallinae provides insight into the host-switching and adaptive evolution of parasitic lice.</title>
        <authorList>
            <person name="Xu Y."/>
            <person name="Ma L."/>
            <person name="Liu S."/>
            <person name="Liang Y."/>
            <person name="Liu Q."/>
            <person name="He Z."/>
            <person name="Tian L."/>
            <person name="Duan Y."/>
            <person name="Cai W."/>
            <person name="Li H."/>
            <person name="Song F."/>
        </authorList>
    </citation>
    <scope>NUCLEOTIDE SEQUENCE</scope>
    <source>
        <strain evidence="9">Cailab_2023a</strain>
    </source>
</reference>
<dbReference type="EMBL" id="JARGDH010000003">
    <property type="protein sequence ID" value="KAL0274264.1"/>
    <property type="molecule type" value="Genomic_DNA"/>
</dbReference>
<dbReference type="GO" id="GO:0030018">
    <property type="term" value="C:Z disc"/>
    <property type="evidence" value="ECO:0007669"/>
    <property type="project" value="TreeGrafter"/>
</dbReference>
<dbReference type="InterPro" id="IPR002048">
    <property type="entry name" value="EF_hand_dom"/>
</dbReference>
<evidence type="ECO:0000256" key="2">
    <source>
        <dbReference type="ARBA" id="ARBA00022692"/>
    </source>
</evidence>
<dbReference type="Gene3D" id="1.10.287.70">
    <property type="match status" value="1"/>
</dbReference>
<dbReference type="PANTHER" id="PTHR46399">
    <property type="entry name" value="B30.2/SPRY DOMAIN-CONTAINING PROTEIN"/>
    <property type="match status" value="1"/>
</dbReference>
<keyword evidence="5 7" id="KW-0472">Membrane</keyword>
<organism evidence="9">
    <name type="scientific">Menopon gallinae</name>
    <name type="common">poultry shaft louse</name>
    <dbReference type="NCBI Taxonomy" id="328185"/>
    <lineage>
        <taxon>Eukaryota</taxon>
        <taxon>Metazoa</taxon>
        <taxon>Ecdysozoa</taxon>
        <taxon>Arthropoda</taxon>
        <taxon>Hexapoda</taxon>
        <taxon>Insecta</taxon>
        <taxon>Pterygota</taxon>
        <taxon>Neoptera</taxon>
        <taxon>Paraneoptera</taxon>
        <taxon>Psocodea</taxon>
        <taxon>Troctomorpha</taxon>
        <taxon>Phthiraptera</taxon>
        <taxon>Amblycera</taxon>
        <taxon>Menoponidae</taxon>
        <taxon>Menopon</taxon>
    </lineage>
</organism>
<comment type="subcellular location">
    <subcellularLocation>
        <location evidence="1">Membrane</location>
        <topology evidence="1">Multi-pass membrane protein</topology>
    </subcellularLocation>
</comment>
<feature type="region of interest" description="Disordered" evidence="6">
    <location>
        <begin position="1"/>
        <end position="30"/>
    </location>
</feature>
<evidence type="ECO:0000313" key="9">
    <source>
        <dbReference type="EMBL" id="KAL0274264.1"/>
    </source>
</evidence>
<dbReference type="GO" id="GO:0005509">
    <property type="term" value="F:calcium ion binding"/>
    <property type="evidence" value="ECO:0007669"/>
    <property type="project" value="InterPro"/>
</dbReference>
<dbReference type="GO" id="GO:0006874">
    <property type="term" value="P:intracellular calcium ion homeostasis"/>
    <property type="evidence" value="ECO:0007669"/>
    <property type="project" value="InterPro"/>
</dbReference>
<feature type="region of interest" description="Disordered" evidence="6">
    <location>
        <begin position="696"/>
        <end position="756"/>
    </location>
</feature>
<dbReference type="SUPFAM" id="SSF47473">
    <property type="entry name" value="EF-hand"/>
    <property type="match status" value="1"/>
</dbReference>